<dbReference type="EMBL" id="JANBVN010000068">
    <property type="protein sequence ID" value="KAJ9150951.1"/>
    <property type="molecule type" value="Genomic_DNA"/>
</dbReference>
<gene>
    <name evidence="2" type="ORF">NKR19_g5153</name>
</gene>
<dbReference type="AlphaFoldDB" id="A0AA38RMD2"/>
<dbReference type="Proteomes" id="UP001174691">
    <property type="component" value="Unassembled WGS sequence"/>
</dbReference>
<evidence type="ECO:0000313" key="2">
    <source>
        <dbReference type="EMBL" id="KAJ9150951.1"/>
    </source>
</evidence>
<sequence length="168" mass="18451">MASVGDEFNPGDRLGEGKKMNLRHERMFGSGTAKDPRIYSTCIVGDDDDCFEAHHVILRAKALEYGKGEFRCIIVRAPCHDTATVLNTATGQREIAKADHHITVLMGRDKEHWQVQGRIFVLQTKGTPIAVAKPEDRAIIHDGYKRVSVELWRIGRQIGGGGGGGVST</sequence>
<accession>A0AA38RMD2</accession>
<evidence type="ECO:0000256" key="1">
    <source>
        <dbReference type="SAM" id="MobiDB-lite"/>
    </source>
</evidence>
<evidence type="ECO:0000313" key="3">
    <source>
        <dbReference type="Proteomes" id="UP001174691"/>
    </source>
</evidence>
<feature type="region of interest" description="Disordered" evidence="1">
    <location>
        <begin position="1"/>
        <end position="20"/>
    </location>
</feature>
<name>A0AA38RMD2_9PEZI</name>
<comment type="caution">
    <text evidence="2">The sequence shown here is derived from an EMBL/GenBank/DDBJ whole genome shotgun (WGS) entry which is preliminary data.</text>
</comment>
<organism evidence="2 3">
    <name type="scientific">Coniochaeta hoffmannii</name>
    <dbReference type="NCBI Taxonomy" id="91930"/>
    <lineage>
        <taxon>Eukaryota</taxon>
        <taxon>Fungi</taxon>
        <taxon>Dikarya</taxon>
        <taxon>Ascomycota</taxon>
        <taxon>Pezizomycotina</taxon>
        <taxon>Sordariomycetes</taxon>
        <taxon>Sordariomycetidae</taxon>
        <taxon>Coniochaetales</taxon>
        <taxon>Coniochaetaceae</taxon>
        <taxon>Coniochaeta</taxon>
    </lineage>
</organism>
<reference evidence="2" key="1">
    <citation type="submission" date="2022-07" db="EMBL/GenBank/DDBJ databases">
        <title>Fungi with potential for degradation of polypropylene.</title>
        <authorList>
            <person name="Gostincar C."/>
        </authorList>
    </citation>
    <scope>NUCLEOTIDE SEQUENCE</scope>
    <source>
        <strain evidence="2">EXF-13287</strain>
    </source>
</reference>
<proteinExistence type="predicted"/>
<keyword evidence="3" id="KW-1185">Reference proteome</keyword>
<protein>
    <submittedName>
        <fullName evidence="2">Uncharacterized protein</fullName>
    </submittedName>
</protein>